<keyword evidence="5" id="KW-0255">Endonuclease</keyword>
<keyword evidence="9" id="KW-1185">Reference proteome</keyword>
<dbReference type="SUPFAM" id="SSF56672">
    <property type="entry name" value="DNA/RNA polymerases"/>
    <property type="match status" value="1"/>
</dbReference>
<dbReference type="Gene3D" id="3.10.10.10">
    <property type="entry name" value="HIV Type 1 Reverse Transcriptase, subunit A, domain 1"/>
    <property type="match status" value="1"/>
</dbReference>
<evidence type="ECO:0000256" key="1">
    <source>
        <dbReference type="ARBA" id="ARBA00022670"/>
    </source>
</evidence>
<organism evidence="9 10">
    <name type="scientific">Nelumbo nucifera</name>
    <name type="common">Sacred lotus</name>
    <dbReference type="NCBI Taxonomy" id="4432"/>
    <lineage>
        <taxon>Eukaryota</taxon>
        <taxon>Viridiplantae</taxon>
        <taxon>Streptophyta</taxon>
        <taxon>Embryophyta</taxon>
        <taxon>Tracheophyta</taxon>
        <taxon>Spermatophyta</taxon>
        <taxon>Magnoliopsida</taxon>
        <taxon>Proteales</taxon>
        <taxon>Nelumbonaceae</taxon>
        <taxon>Nelumbo</taxon>
    </lineage>
</organism>
<evidence type="ECO:0000259" key="8">
    <source>
        <dbReference type="Pfam" id="PF00078"/>
    </source>
</evidence>
<dbReference type="AlphaFoldDB" id="A0A1U7ZFF2"/>
<dbReference type="GO" id="GO:0008233">
    <property type="term" value="F:peptidase activity"/>
    <property type="evidence" value="ECO:0007669"/>
    <property type="project" value="UniProtKB-KW"/>
</dbReference>
<keyword evidence="3" id="KW-0548">Nucleotidyltransferase</keyword>
<evidence type="ECO:0000313" key="10">
    <source>
        <dbReference type="RefSeq" id="XP_010252435.1"/>
    </source>
</evidence>
<accession>A0A1U7ZFF2</accession>
<reference evidence="10" key="1">
    <citation type="submission" date="2025-08" db="UniProtKB">
        <authorList>
            <consortium name="RefSeq"/>
        </authorList>
    </citation>
    <scope>IDENTIFICATION</scope>
</reference>
<dbReference type="PANTHER" id="PTHR24559">
    <property type="entry name" value="TRANSPOSON TY3-I GAG-POL POLYPROTEIN"/>
    <property type="match status" value="1"/>
</dbReference>
<sequence>MVDFTVVRCPSSYNAILGRPTLNALQAAVSTFHLAMKFPKYGIGVARGDQKTTWQCYLLSCQGPRLAAKTLMIEAYDFRDEVRTKRGQPVEDLIQVPLNEGDPERIVQVGSLLNDHIRKKLVQLLRDHADVFAWSTTDMSGIDPEVLTHHLNADPRYRPVEQRKRSFATEWWLVIADEVQKLLDIDFIREVKYPDWLNKTRPTPKDNFPLPRIDQLIDAKASHELLSFMDAFSGYNQIRMHPDDQEKTAFITDRGLYCYKVMPFGLKNIGATDQ</sequence>
<evidence type="ECO:0000256" key="2">
    <source>
        <dbReference type="ARBA" id="ARBA00022679"/>
    </source>
</evidence>
<dbReference type="GO" id="GO:0003964">
    <property type="term" value="F:RNA-directed DNA polymerase activity"/>
    <property type="evidence" value="ECO:0007669"/>
    <property type="project" value="UniProtKB-KW"/>
</dbReference>
<dbReference type="GO" id="GO:0006508">
    <property type="term" value="P:proteolysis"/>
    <property type="evidence" value="ECO:0007669"/>
    <property type="project" value="UniProtKB-KW"/>
</dbReference>
<dbReference type="OrthoDB" id="779804at2759"/>
<dbReference type="OMA" id="TLMIEAY"/>
<dbReference type="GeneID" id="104594015"/>
<dbReference type="PANTHER" id="PTHR24559:SF431">
    <property type="entry name" value="RNA-DIRECTED DNA POLYMERASE HOMOLOG"/>
    <property type="match status" value="1"/>
</dbReference>
<evidence type="ECO:0000256" key="3">
    <source>
        <dbReference type="ARBA" id="ARBA00022695"/>
    </source>
</evidence>
<feature type="domain" description="Reverse transcriptase" evidence="8">
    <location>
        <begin position="204"/>
        <end position="268"/>
    </location>
</feature>
<keyword evidence="4" id="KW-0540">Nuclease</keyword>
<evidence type="ECO:0000256" key="7">
    <source>
        <dbReference type="ARBA" id="ARBA00022918"/>
    </source>
</evidence>
<dbReference type="eggNOG" id="KOG0017">
    <property type="taxonomic scope" value="Eukaryota"/>
</dbReference>
<protein>
    <submittedName>
        <fullName evidence="10">Uncharacterized protein LOC104594015</fullName>
    </submittedName>
</protein>
<dbReference type="GO" id="GO:0004519">
    <property type="term" value="F:endonuclease activity"/>
    <property type="evidence" value="ECO:0007669"/>
    <property type="project" value="UniProtKB-KW"/>
</dbReference>
<dbReference type="InterPro" id="IPR043502">
    <property type="entry name" value="DNA/RNA_pol_sf"/>
</dbReference>
<keyword evidence="6" id="KW-0378">Hydrolase</keyword>
<dbReference type="InterPro" id="IPR053134">
    <property type="entry name" value="RNA-dir_DNA_polymerase"/>
</dbReference>
<name>A0A1U7ZFF2_NELNU</name>
<dbReference type="FunFam" id="3.10.10.10:FF:000007">
    <property type="entry name" value="Retrovirus-related Pol polyprotein from transposon 17.6-like Protein"/>
    <property type="match status" value="1"/>
</dbReference>
<dbReference type="KEGG" id="nnu:104594015"/>
<keyword evidence="2" id="KW-0808">Transferase</keyword>
<dbReference type="RefSeq" id="XP_010252435.1">
    <property type="nucleotide sequence ID" value="XM_010254133.1"/>
</dbReference>
<evidence type="ECO:0000256" key="4">
    <source>
        <dbReference type="ARBA" id="ARBA00022722"/>
    </source>
</evidence>
<evidence type="ECO:0000256" key="5">
    <source>
        <dbReference type="ARBA" id="ARBA00022759"/>
    </source>
</evidence>
<dbReference type="STRING" id="4432.A0A1U7ZFF2"/>
<evidence type="ECO:0000313" key="9">
    <source>
        <dbReference type="Proteomes" id="UP000189703"/>
    </source>
</evidence>
<dbReference type="Pfam" id="PF00078">
    <property type="entry name" value="RVT_1"/>
    <property type="match status" value="1"/>
</dbReference>
<gene>
    <name evidence="10" type="primary">LOC104594015</name>
</gene>
<proteinExistence type="predicted"/>
<dbReference type="InterPro" id="IPR000477">
    <property type="entry name" value="RT_dom"/>
</dbReference>
<dbReference type="CDD" id="cd01647">
    <property type="entry name" value="RT_LTR"/>
    <property type="match status" value="1"/>
</dbReference>
<evidence type="ECO:0000256" key="6">
    <source>
        <dbReference type="ARBA" id="ARBA00022801"/>
    </source>
</evidence>
<dbReference type="Proteomes" id="UP000189703">
    <property type="component" value="Unplaced"/>
</dbReference>
<dbReference type="InParanoid" id="A0A1U7ZFF2"/>
<keyword evidence="7" id="KW-0695">RNA-directed DNA polymerase</keyword>
<keyword evidence="1" id="KW-0645">Protease</keyword>